<dbReference type="PROSITE" id="PS51257">
    <property type="entry name" value="PROKAR_LIPOPROTEIN"/>
    <property type="match status" value="1"/>
</dbReference>
<dbReference type="Pfam" id="PF14559">
    <property type="entry name" value="TPR_19"/>
    <property type="match status" value="1"/>
</dbReference>
<name>A0A0M0HXN5_9VIBR</name>
<proteinExistence type="predicted"/>
<keyword evidence="3" id="KW-1185">Reference proteome</keyword>
<dbReference type="STRING" id="171383.AKJ31_18060"/>
<dbReference type="NCBIfam" id="TIGR02521">
    <property type="entry name" value="type_IV_pilW"/>
    <property type="match status" value="1"/>
</dbReference>
<dbReference type="Proteomes" id="UP000037530">
    <property type="component" value="Unassembled WGS sequence"/>
</dbReference>
<dbReference type="PROSITE" id="PS50005">
    <property type="entry name" value="TPR"/>
    <property type="match status" value="3"/>
</dbReference>
<dbReference type="PANTHER" id="PTHR44917:SF1">
    <property type="entry name" value="PROTEIN HIGH CHLOROPHYLL FLUORESCENT 107"/>
    <property type="match status" value="1"/>
</dbReference>
<dbReference type="InterPro" id="IPR044624">
    <property type="entry name" value="Mbb1-like"/>
</dbReference>
<feature type="repeat" description="TPR" evidence="1">
    <location>
        <begin position="34"/>
        <end position="67"/>
    </location>
</feature>
<dbReference type="SUPFAM" id="SSF48452">
    <property type="entry name" value="TPR-like"/>
    <property type="match status" value="1"/>
</dbReference>
<organism evidence="2 3">
    <name type="scientific">Vibrio hepatarius</name>
    <dbReference type="NCBI Taxonomy" id="171383"/>
    <lineage>
        <taxon>Bacteria</taxon>
        <taxon>Pseudomonadati</taxon>
        <taxon>Pseudomonadota</taxon>
        <taxon>Gammaproteobacteria</taxon>
        <taxon>Vibrionales</taxon>
        <taxon>Vibrionaceae</taxon>
        <taxon>Vibrio</taxon>
        <taxon>Vibrio oreintalis group</taxon>
    </lineage>
</organism>
<evidence type="ECO:0000313" key="3">
    <source>
        <dbReference type="Proteomes" id="UP000037530"/>
    </source>
</evidence>
<feature type="repeat" description="TPR" evidence="1">
    <location>
        <begin position="68"/>
        <end position="101"/>
    </location>
</feature>
<dbReference type="PATRIC" id="fig|171383.3.peg.3691"/>
<dbReference type="AlphaFoldDB" id="A0A0M0HXN5"/>
<dbReference type="SMART" id="SM00028">
    <property type="entry name" value="TPR"/>
    <property type="match status" value="4"/>
</dbReference>
<comment type="caution">
    <text evidence="2">The sequence shown here is derived from an EMBL/GenBank/DDBJ whole genome shotgun (WGS) entry which is preliminary data.</text>
</comment>
<keyword evidence="1" id="KW-0802">TPR repeat</keyword>
<dbReference type="GO" id="GO:0006417">
    <property type="term" value="P:regulation of translation"/>
    <property type="evidence" value="ECO:0007669"/>
    <property type="project" value="TreeGrafter"/>
</dbReference>
<dbReference type="InterPro" id="IPR013360">
    <property type="entry name" value="Pilus_4_PilW"/>
</dbReference>
<protein>
    <submittedName>
        <fullName evidence="2">Pilus assembly protein PilW</fullName>
    </submittedName>
</protein>
<accession>A0A0M0HXN5</accession>
<dbReference type="EMBL" id="LHPI01000019">
    <property type="protein sequence ID" value="KOO06398.1"/>
    <property type="molecule type" value="Genomic_DNA"/>
</dbReference>
<dbReference type="Pfam" id="PF13431">
    <property type="entry name" value="TPR_17"/>
    <property type="match status" value="1"/>
</dbReference>
<dbReference type="GO" id="GO:0003727">
    <property type="term" value="F:single-stranded RNA binding"/>
    <property type="evidence" value="ECO:0007669"/>
    <property type="project" value="TreeGrafter"/>
</dbReference>
<dbReference type="OrthoDB" id="9814042at2"/>
<dbReference type="InterPro" id="IPR011990">
    <property type="entry name" value="TPR-like_helical_dom_sf"/>
</dbReference>
<reference evidence="3" key="1">
    <citation type="submission" date="2015-08" db="EMBL/GenBank/DDBJ databases">
        <title>Vibrio galatheae sp. nov., a novel member of the Vibrionaceae family isolated from the Solomon Islands.</title>
        <authorList>
            <person name="Giubergia S."/>
            <person name="Machado H."/>
            <person name="Mateiu R.V."/>
            <person name="Gram L."/>
        </authorList>
    </citation>
    <scope>NUCLEOTIDE SEQUENCE [LARGE SCALE GENOMIC DNA]</scope>
    <source>
        <strain evidence="3">DSM 19134</strain>
    </source>
</reference>
<sequence>MRRLGILLAITLSGCVTVETSSNSEPVAEPKERAEARIALGIGYLEQGNMYKARENLEKAMEHYPGYYRAQLSMAHYFEKVGEAKSAQRMYETALRQHPRNGNVLNNYGTFLCKLGDYDKADKFFRKAVEQPYYYLISASYENAAFCALKAGNVDQAKTYFSRTLDHDPNRVRALLNLAKLEIDAGEFTEARIRLMKFNQRYGVQKASLQLLAELESKAGNEALEQKYRKTLEQLG</sequence>
<feature type="repeat" description="TPR" evidence="1">
    <location>
        <begin position="138"/>
        <end position="171"/>
    </location>
</feature>
<dbReference type="InterPro" id="IPR019734">
    <property type="entry name" value="TPR_rpt"/>
</dbReference>
<evidence type="ECO:0000256" key="1">
    <source>
        <dbReference type="PROSITE-ProRule" id="PRU00339"/>
    </source>
</evidence>
<dbReference type="PANTHER" id="PTHR44917">
    <property type="entry name" value="PROTEIN HIGH CHLOROPHYLL FLUORESCENT 107"/>
    <property type="match status" value="1"/>
</dbReference>
<evidence type="ECO:0000313" key="2">
    <source>
        <dbReference type="EMBL" id="KOO06398.1"/>
    </source>
</evidence>
<dbReference type="GO" id="GO:0003729">
    <property type="term" value="F:mRNA binding"/>
    <property type="evidence" value="ECO:0007669"/>
    <property type="project" value="InterPro"/>
</dbReference>
<gene>
    <name evidence="2" type="ORF">AKJ31_18060</name>
</gene>
<dbReference type="Gene3D" id="1.25.40.10">
    <property type="entry name" value="Tetratricopeptide repeat domain"/>
    <property type="match status" value="1"/>
</dbReference>
<dbReference type="GO" id="GO:0006397">
    <property type="term" value="P:mRNA processing"/>
    <property type="evidence" value="ECO:0007669"/>
    <property type="project" value="InterPro"/>
</dbReference>